<feature type="domain" description="HMG box" evidence="6">
    <location>
        <begin position="18"/>
        <end position="86"/>
    </location>
</feature>
<dbReference type="PANTHER" id="PTHR45789">
    <property type="entry name" value="FI18025P1"/>
    <property type="match status" value="1"/>
</dbReference>
<dbReference type="SMART" id="SM00398">
    <property type="entry name" value="HMG"/>
    <property type="match status" value="1"/>
</dbReference>
<comment type="caution">
    <text evidence="7">The sequence shown here is derived from an EMBL/GenBank/DDBJ whole genome shotgun (WGS) entry which is preliminary data.</text>
</comment>
<dbReference type="Proteomes" id="UP001626550">
    <property type="component" value="Unassembled WGS sequence"/>
</dbReference>
<feature type="DNA-binding region" description="HMG box" evidence="5">
    <location>
        <begin position="18"/>
        <end position="86"/>
    </location>
</feature>
<dbReference type="GO" id="GO:0005634">
    <property type="term" value="C:nucleus"/>
    <property type="evidence" value="ECO:0007669"/>
    <property type="project" value="UniProtKB-UniRule"/>
</dbReference>
<protein>
    <recommendedName>
        <fullName evidence="6">HMG box domain-containing protein</fullName>
    </recommendedName>
</protein>
<dbReference type="GO" id="GO:0003677">
    <property type="term" value="F:DNA binding"/>
    <property type="evidence" value="ECO:0007669"/>
    <property type="project" value="UniProtKB-UniRule"/>
</dbReference>
<dbReference type="Pfam" id="PF00505">
    <property type="entry name" value="HMG_box"/>
    <property type="match status" value="1"/>
</dbReference>
<reference evidence="7 8" key="1">
    <citation type="submission" date="2024-11" db="EMBL/GenBank/DDBJ databases">
        <title>Adaptive evolution of stress response genes in parasites aligns with host niche diversity.</title>
        <authorList>
            <person name="Hahn C."/>
            <person name="Resl P."/>
        </authorList>
    </citation>
    <scope>NUCLEOTIDE SEQUENCE [LARGE SCALE GENOMIC DNA]</scope>
    <source>
        <strain evidence="7">EGGRZ-B1_66</strain>
        <tissue evidence="7">Body</tissue>
    </source>
</reference>
<dbReference type="EMBL" id="JBJKFK010000133">
    <property type="protein sequence ID" value="KAL3319470.1"/>
    <property type="molecule type" value="Genomic_DNA"/>
</dbReference>
<accession>A0ABD2QIV4</accession>
<evidence type="ECO:0000313" key="8">
    <source>
        <dbReference type="Proteomes" id="UP001626550"/>
    </source>
</evidence>
<dbReference type="InterPro" id="IPR051356">
    <property type="entry name" value="SOX/SOX-like_TF"/>
</dbReference>
<proteinExistence type="predicted"/>
<dbReference type="InterPro" id="IPR036910">
    <property type="entry name" value="HMG_box_dom_sf"/>
</dbReference>
<keyword evidence="4 5" id="KW-0539">Nucleus</keyword>
<keyword evidence="3" id="KW-0804">Transcription</keyword>
<keyword evidence="2 5" id="KW-0238">DNA-binding</keyword>
<dbReference type="PROSITE" id="PS50118">
    <property type="entry name" value="HMG_BOX_2"/>
    <property type="match status" value="1"/>
</dbReference>
<evidence type="ECO:0000256" key="1">
    <source>
        <dbReference type="ARBA" id="ARBA00023015"/>
    </source>
</evidence>
<keyword evidence="8" id="KW-1185">Reference proteome</keyword>
<dbReference type="FunFam" id="1.10.30.10:FF:000003">
    <property type="entry name" value="Putative transcription factor SOX-6"/>
    <property type="match status" value="1"/>
</dbReference>
<evidence type="ECO:0000256" key="3">
    <source>
        <dbReference type="ARBA" id="ARBA00023163"/>
    </source>
</evidence>
<dbReference type="Gene3D" id="1.10.30.10">
    <property type="entry name" value="High mobility group box domain"/>
    <property type="match status" value="1"/>
</dbReference>
<gene>
    <name evidence="7" type="ORF">Ciccas_001863</name>
</gene>
<dbReference type="SUPFAM" id="SSF47095">
    <property type="entry name" value="HMG-box"/>
    <property type="match status" value="1"/>
</dbReference>
<keyword evidence="1" id="KW-0805">Transcription regulation</keyword>
<evidence type="ECO:0000313" key="7">
    <source>
        <dbReference type="EMBL" id="KAL3319470.1"/>
    </source>
</evidence>
<evidence type="ECO:0000256" key="5">
    <source>
        <dbReference type="PROSITE-ProRule" id="PRU00267"/>
    </source>
</evidence>
<organism evidence="7 8">
    <name type="scientific">Cichlidogyrus casuarinus</name>
    <dbReference type="NCBI Taxonomy" id="1844966"/>
    <lineage>
        <taxon>Eukaryota</taxon>
        <taxon>Metazoa</taxon>
        <taxon>Spiralia</taxon>
        <taxon>Lophotrochozoa</taxon>
        <taxon>Platyhelminthes</taxon>
        <taxon>Monogenea</taxon>
        <taxon>Monopisthocotylea</taxon>
        <taxon>Dactylogyridea</taxon>
        <taxon>Ancyrocephalidae</taxon>
        <taxon>Cichlidogyrus</taxon>
    </lineage>
</organism>
<name>A0ABD2QIV4_9PLAT</name>
<dbReference type="PANTHER" id="PTHR45789:SF2">
    <property type="entry name" value="FI18025P1"/>
    <property type="match status" value="1"/>
</dbReference>
<evidence type="ECO:0000256" key="4">
    <source>
        <dbReference type="ARBA" id="ARBA00023242"/>
    </source>
</evidence>
<evidence type="ECO:0000259" key="6">
    <source>
        <dbReference type="PROSITE" id="PS50118"/>
    </source>
</evidence>
<sequence>MIKTEKRTRGSLSEKQHIKRPMNAFMIWARQERSKILQKCPDMHNSTISKILGQRWKAMSSEDKRPYYDQQAVLSKEHQETYPEYRYRPRQRRIFGKNNELLITPTRRNQSSTKTIEHLTAERIIDSILRFDKERENTAKSCKLYEDIVIKVDDSDDEC</sequence>
<evidence type="ECO:0000256" key="2">
    <source>
        <dbReference type="ARBA" id="ARBA00023125"/>
    </source>
</evidence>
<dbReference type="InterPro" id="IPR009071">
    <property type="entry name" value="HMG_box_dom"/>
</dbReference>
<dbReference type="AlphaFoldDB" id="A0ABD2QIV4"/>